<evidence type="ECO:0000313" key="1">
    <source>
        <dbReference type="EMBL" id="KAI4381304.1"/>
    </source>
</evidence>
<name>A0ACB9RUR0_9MYRT</name>
<accession>A0ACB9RUR0</accession>
<dbReference type="Proteomes" id="UP001057402">
    <property type="component" value="Chromosome 3"/>
</dbReference>
<comment type="caution">
    <text evidence="1">The sequence shown here is derived from an EMBL/GenBank/DDBJ whole genome shotgun (WGS) entry which is preliminary data.</text>
</comment>
<reference evidence="2" key="1">
    <citation type="journal article" date="2023" name="Front. Plant Sci.">
        <title>Chromosomal-level genome assembly of Melastoma candidum provides insights into trichome evolution.</title>
        <authorList>
            <person name="Zhong Y."/>
            <person name="Wu W."/>
            <person name="Sun C."/>
            <person name="Zou P."/>
            <person name="Liu Y."/>
            <person name="Dai S."/>
            <person name="Zhou R."/>
        </authorList>
    </citation>
    <scope>NUCLEOTIDE SEQUENCE [LARGE SCALE GENOMIC DNA]</scope>
</reference>
<protein>
    <submittedName>
        <fullName evidence="1">Uncharacterized protein</fullName>
    </submittedName>
</protein>
<evidence type="ECO:0000313" key="2">
    <source>
        <dbReference type="Proteomes" id="UP001057402"/>
    </source>
</evidence>
<dbReference type="EMBL" id="CM042882">
    <property type="protein sequence ID" value="KAI4381304.1"/>
    <property type="molecule type" value="Genomic_DNA"/>
</dbReference>
<gene>
    <name evidence="1" type="ORF">MLD38_007386</name>
</gene>
<keyword evidence="2" id="KW-1185">Reference proteome</keyword>
<organism evidence="1 2">
    <name type="scientific">Melastoma candidum</name>
    <dbReference type="NCBI Taxonomy" id="119954"/>
    <lineage>
        <taxon>Eukaryota</taxon>
        <taxon>Viridiplantae</taxon>
        <taxon>Streptophyta</taxon>
        <taxon>Embryophyta</taxon>
        <taxon>Tracheophyta</taxon>
        <taxon>Spermatophyta</taxon>
        <taxon>Magnoliopsida</taxon>
        <taxon>eudicotyledons</taxon>
        <taxon>Gunneridae</taxon>
        <taxon>Pentapetalae</taxon>
        <taxon>rosids</taxon>
        <taxon>malvids</taxon>
        <taxon>Myrtales</taxon>
        <taxon>Melastomataceae</taxon>
        <taxon>Melastomatoideae</taxon>
        <taxon>Melastomateae</taxon>
        <taxon>Melastoma</taxon>
    </lineage>
</organism>
<proteinExistence type="predicted"/>
<sequence>MRAAMCNGTSVLGQLQPHLNESSQPHHEDDRRGHPTLEQMILQLEVEEELARKSKLLSSSAATASRRDDFGYMNIERGRMSCVTSSDVLRSARHALSQYPPRFSLDGKDAMYRSSFHRSVYVGGARPGRGKTSKNPATATACLPRWLGGQMVVWCEAGVVPKLMGLDKVPVVVRRRKVMARDSRGDKIVGRDHFLGNGTMNHKVVMKKELLS</sequence>